<dbReference type="PANTHER" id="PTHR39677:SF4">
    <property type="entry name" value="RIBONUCLEASE VAPC6"/>
    <property type="match status" value="1"/>
</dbReference>
<organism evidence="2 3">
    <name type="scientific">Desulfurobacterium pacificum</name>
    <dbReference type="NCBI Taxonomy" id="240166"/>
    <lineage>
        <taxon>Bacteria</taxon>
        <taxon>Pseudomonadati</taxon>
        <taxon>Aquificota</taxon>
        <taxon>Aquificia</taxon>
        <taxon>Desulfurobacteriales</taxon>
        <taxon>Desulfurobacteriaceae</taxon>
        <taxon>Desulfurobacterium</taxon>
    </lineage>
</organism>
<dbReference type="PANTHER" id="PTHR39677">
    <property type="entry name" value="RIBONUCLEASE VAPC6"/>
    <property type="match status" value="1"/>
</dbReference>
<evidence type="ECO:0000259" key="1">
    <source>
        <dbReference type="SMART" id="SM00670"/>
    </source>
</evidence>
<dbReference type="Gene3D" id="3.40.50.1010">
    <property type="entry name" value="5'-nuclease"/>
    <property type="match status" value="1"/>
</dbReference>
<gene>
    <name evidence="2" type="ORF">SAMN06265339_0988</name>
</gene>
<dbReference type="InterPro" id="IPR029060">
    <property type="entry name" value="PIN-like_dom_sf"/>
</dbReference>
<evidence type="ECO:0000313" key="3">
    <source>
        <dbReference type="Proteomes" id="UP001157911"/>
    </source>
</evidence>
<feature type="domain" description="PIN" evidence="1">
    <location>
        <begin position="1"/>
        <end position="126"/>
    </location>
</feature>
<name>A0ABY1NKK9_9BACT</name>
<dbReference type="Pfam" id="PF01850">
    <property type="entry name" value="PIN"/>
    <property type="match status" value="1"/>
</dbReference>
<dbReference type="SMART" id="SM00670">
    <property type="entry name" value="PINc"/>
    <property type="match status" value="1"/>
</dbReference>
<accession>A0ABY1NKK9</accession>
<protein>
    <recommendedName>
        <fullName evidence="1">PIN domain-containing protein</fullName>
    </recommendedName>
</protein>
<reference evidence="2 3" key="1">
    <citation type="submission" date="2017-05" db="EMBL/GenBank/DDBJ databases">
        <authorList>
            <person name="Varghese N."/>
            <person name="Submissions S."/>
        </authorList>
    </citation>
    <scope>NUCLEOTIDE SEQUENCE [LARGE SCALE GENOMIC DNA]</scope>
    <source>
        <strain evidence="2 3">DSM 15522</strain>
    </source>
</reference>
<evidence type="ECO:0000313" key="2">
    <source>
        <dbReference type="EMBL" id="SMP11831.1"/>
    </source>
</evidence>
<comment type="caution">
    <text evidence="2">The sequence shown here is derived from an EMBL/GenBank/DDBJ whole genome shotgun (WGS) entry which is preliminary data.</text>
</comment>
<dbReference type="Proteomes" id="UP001157911">
    <property type="component" value="Unassembled WGS sequence"/>
</dbReference>
<sequence length="149" mass="17328">MKLFIDSNIIIEALKQDGNKEAKDIWKILLNHLLYPKINLYVNAIVYSESVYKLVIKGKKKSSLIDDYVFKIFKVLSWLDIPYEVKEIADKYVKHYKLSTNDSLILASCQYYKINYLLSIDSDFSKPCEKEGIPLINSSQQLSKLLKIN</sequence>
<proteinExistence type="predicted"/>
<dbReference type="EMBL" id="FXUB01000002">
    <property type="protein sequence ID" value="SMP11831.1"/>
    <property type="molecule type" value="Genomic_DNA"/>
</dbReference>
<dbReference type="InterPro" id="IPR002716">
    <property type="entry name" value="PIN_dom"/>
</dbReference>
<keyword evidence="3" id="KW-1185">Reference proteome</keyword>
<dbReference type="SUPFAM" id="SSF88723">
    <property type="entry name" value="PIN domain-like"/>
    <property type="match status" value="1"/>
</dbReference>
<dbReference type="RefSeq" id="WP_283400468.1">
    <property type="nucleotide sequence ID" value="NZ_FXUB01000002.1"/>
</dbReference>